<dbReference type="GO" id="GO:0006879">
    <property type="term" value="P:intracellular iron ion homeostasis"/>
    <property type="evidence" value="ECO:0007669"/>
    <property type="project" value="TreeGrafter"/>
</dbReference>
<evidence type="ECO:0000256" key="3">
    <source>
        <dbReference type="ARBA" id="ARBA00022896"/>
    </source>
</evidence>
<dbReference type="Gene3D" id="2.60.120.620">
    <property type="entry name" value="q2cbj1_9rhob like domain"/>
    <property type="match status" value="1"/>
</dbReference>
<dbReference type="InterPro" id="IPR044862">
    <property type="entry name" value="Pro_4_hyd_alph_FE2OG_OXY"/>
</dbReference>
<feature type="binding site" evidence="7">
    <location>
        <position position="95"/>
    </location>
    <ligand>
        <name>Fe cation</name>
        <dbReference type="ChEBI" id="CHEBI:24875"/>
    </ligand>
</feature>
<evidence type="ECO:0000256" key="1">
    <source>
        <dbReference type="ARBA" id="ARBA00001961"/>
    </source>
</evidence>
<dbReference type="GO" id="GO:0005506">
    <property type="term" value="F:iron ion binding"/>
    <property type="evidence" value="ECO:0007669"/>
    <property type="project" value="UniProtKB-UniRule"/>
</dbReference>
<feature type="domain" description="Fe2OG dioxygenase" evidence="9">
    <location>
        <begin position="76"/>
        <end position="175"/>
    </location>
</feature>
<dbReference type="GO" id="GO:0016706">
    <property type="term" value="F:2-oxoglutarate-dependent dioxygenase activity"/>
    <property type="evidence" value="ECO:0007669"/>
    <property type="project" value="UniProtKB-UniRule"/>
</dbReference>
<evidence type="ECO:0000313" key="11">
    <source>
        <dbReference type="Proteomes" id="UP001359886"/>
    </source>
</evidence>
<evidence type="ECO:0000256" key="2">
    <source>
        <dbReference type="ARBA" id="ARBA00022723"/>
    </source>
</evidence>
<keyword evidence="11" id="KW-1185">Reference proteome</keyword>
<protein>
    <submittedName>
        <fullName evidence="10">Fe2+-dependent dioxygenase</fullName>
    </submittedName>
</protein>
<keyword evidence="6 7" id="KW-0408">Iron</keyword>
<dbReference type="InterPro" id="IPR023550">
    <property type="entry name" value="PKHD_hydroxylase"/>
</dbReference>
<dbReference type="NCBIfam" id="NF003974">
    <property type="entry name" value="PRK05467.1-3"/>
    <property type="match status" value="1"/>
</dbReference>
<dbReference type="InterPro" id="IPR006620">
    <property type="entry name" value="Pro_4_hyd_alph"/>
</dbReference>
<dbReference type="HAMAP" id="MF_00657">
    <property type="entry name" value="Hydroxyl_YbiX"/>
    <property type="match status" value="1"/>
</dbReference>
<keyword evidence="5 7" id="KW-0560">Oxidoreductase</keyword>
<dbReference type="PROSITE" id="PS51471">
    <property type="entry name" value="FE2OG_OXY"/>
    <property type="match status" value="1"/>
</dbReference>
<evidence type="ECO:0000256" key="4">
    <source>
        <dbReference type="ARBA" id="ARBA00022964"/>
    </source>
</evidence>
<dbReference type="SMART" id="SM00702">
    <property type="entry name" value="P4Hc"/>
    <property type="match status" value="1"/>
</dbReference>
<dbReference type="AlphaFoldDB" id="A0AAW9R846"/>
<feature type="binding site" evidence="7">
    <location>
        <position position="166"/>
    </location>
    <ligand>
        <name>2-oxoglutarate</name>
        <dbReference type="ChEBI" id="CHEBI:16810"/>
    </ligand>
</feature>
<accession>A0AAW9R846</accession>
<dbReference type="PANTHER" id="PTHR41536">
    <property type="entry name" value="PKHD-TYPE HYDROXYLASE YBIX"/>
    <property type="match status" value="1"/>
</dbReference>
<reference evidence="10 11" key="1">
    <citation type="submission" date="2024-02" db="EMBL/GenBank/DDBJ databases">
        <title>A novel Wenzhouxiangellaceae bacterium, isolated from coastal sediments.</title>
        <authorList>
            <person name="Du Z.-J."/>
            <person name="Ye Y.-Q."/>
            <person name="Zhang X.-Y."/>
        </authorList>
    </citation>
    <scope>NUCLEOTIDE SEQUENCE [LARGE SCALE GENOMIC DNA]</scope>
    <source>
        <strain evidence="10 11">CH-27</strain>
    </source>
</reference>
<dbReference type="PANTHER" id="PTHR41536:SF1">
    <property type="entry name" value="PKHD-TYPE HYDROXYLASE YBIX"/>
    <property type="match status" value="1"/>
</dbReference>
<evidence type="ECO:0000256" key="6">
    <source>
        <dbReference type="ARBA" id="ARBA00023004"/>
    </source>
</evidence>
<evidence type="ECO:0000256" key="5">
    <source>
        <dbReference type="ARBA" id="ARBA00023002"/>
    </source>
</evidence>
<organism evidence="10 11">
    <name type="scientific">Elongatibacter sediminis</name>
    <dbReference type="NCBI Taxonomy" id="3119006"/>
    <lineage>
        <taxon>Bacteria</taxon>
        <taxon>Pseudomonadati</taxon>
        <taxon>Pseudomonadota</taxon>
        <taxon>Gammaproteobacteria</taxon>
        <taxon>Chromatiales</taxon>
        <taxon>Wenzhouxiangellaceae</taxon>
        <taxon>Elongatibacter</taxon>
    </lineage>
</organism>
<keyword evidence="4 7" id="KW-0223">Dioxygenase</keyword>
<dbReference type="GO" id="GO:0031418">
    <property type="term" value="F:L-ascorbic acid binding"/>
    <property type="evidence" value="ECO:0007669"/>
    <property type="project" value="UniProtKB-KW"/>
</dbReference>
<keyword evidence="2 7" id="KW-0479">Metal-binding</keyword>
<name>A0AAW9R846_9GAMM</name>
<feature type="binding site" evidence="7">
    <location>
        <position position="156"/>
    </location>
    <ligand>
        <name>Fe cation</name>
        <dbReference type="ChEBI" id="CHEBI:24875"/>
    </ligand>
</feature>
<evidence type="ECO:0000256" key="7">
    <source>
        <dbReference type="HAMAP-Rule" id="MF_00657"/>
    </source>
</evidence>
<dbReference type="EMBL" id="JAZHOG010000010">
    <property type="protein sequence ID" value="MEJ8568874.1"/>
    <property type="molecule type" value="Genomic_DNA"/>
</dbReference>
<evidence type="ECO:0000313" key="10">
    <source>
        <dbReference type="EMBL" id="MEJ8568874.1"/>
    </source>
</evidence>
<feature type="region of interest" description="Disordered" evidence="8">
    <location>
        <begin position="27"/>
        <end position="48"/>
    </location>
</feature>
<dbReference type="GO" id="GO:0006974">
    <property type="term" value="P:DNA damage response"/>
    <property type="evidence" value="ECO:0007669"/>
    <property type="project" value="TreeGrafter"/>
</dbReference>
<evidence type="ECO:0000256" key="8">
    <source>
        <dbReference type="SAM" id="MobiDB-lite"/>
    </source>
</evidence>
<comment type="caution">
    <text evidence="10">The sequence shown here is derived from an EMBL/GenBank/DDBJ whole genome shotgun (WGS) entry which is preliminary data.</text>
</comment>
<dbReference type="Proteomes" id="UP001359886">
    <property type="component" value="Unassembled WGS sequence"/>
</dbReference>
<proteinExistence type="inferred from homology"/>
<feature type="binding site" evidence="7">
    <location>
        <position position="97"/>
    </location>
    <ligand>
        <name>Fe cation</name>
        <dbReference type="ChEBI" id="CHEBI:24875"/>
    </ligand>
</feature>
<dbReference type="Pfam" id="PF13640">
    <property type="entry name" value="2OG-FeII_Oxy_3"/>
    <property type="match status" value="1"/>
</dbReference>
<gene>
    <name evidence="10" type="ORF">V3330_14670</name>
</gene>
<dbReference type="RefSeq" id="WP_354696196.1">
    <property type="nucleotide sequence ID" value="NZ_JAZHOG010000010.1"/>
</dbReference>
<dbReference type="InterPro" id="IPR005123">
    <property type="entry name" value="Oxoglu/Fe-dep_dioxygenase_dom"/>
</dbReference>
<sequence length="223" mass="25114">MFIIPDLLDTAQLREIRTLLAEARFSDGRQTAGPGSRNVKNNLQGDPSDERIQQVQRQVHERLTGHPQYRILAVPRIVRPMTINRYDEGMFYGDHMDHPLLAGDPPARGDVSTTVFFSAPDEYEGGELVVNSQSGEPRTFKLPPGHAVCYPAGTLHRVNPVTRGSRLAAVTVAESRIQDVTRRELFSDVSQITRWVQDVAADTPQERLANKVYNNLMRLWCQP</sequence>
<comment type="cofactor">
    <cofactor evidence="1 7">
        <name>L-ascorbate</name>
        <dbReference type="ChEBI" id="CHEBI:38290"/>
    </cofactor>
</comment>
<keyword evidence="3 7" id="KW-0847">Vitamin C</keyword>
<dbReference type="NCBIfam" id="NF003975">
    <property type="entry name" value="PRK05467.1-4"/>
    <property type="match status" value="1"/>
</dbReference>
<evidence type="ECO:0000259" key="9">
    <source>
        <dbReference type="PROSITE" id="PS51471"/>
    </source>
</evidence>
<comment type="cofactor">
    <cofactor evidence="7">
        <name>Fe(2+)</name>
        <dbReference type="ChEBI" id="CHEBI:29033"/>
    </cofactor>
    <text evidence="7">Binds 1 Fe(2+) ion per subunit.</text>
</comment>